<evidence type="ECO:0000313" key="4">
    <source>
        <dbReference type="WBParaSite" id="Gr19_v10_g15127.t1"/>
    </source>
</evidence>
<dbReference type="InterPro" id="IPR000719">
    <property type="entry name" value="Prot_kinase_dom"/>
</dbReference>
<dbReference type="PROSITE" id="PS00109">
    <property type="entry name" value="PROTEIN_KINASE_TYR"/>
    <property type="match status" value="1"/>
</dbReference>
<protein>
    <submittedName>
        <fullName evidence="4">Protein kinase domain-containing protein</fullName>
    </submittedName>
</protein>
<evidence type="ECO:0000259" key="2">
    <source>
        <dbReference type="PROSITE" id="PS50011"/>
    </source>
</evidence>
<feature type="domain" description="Protein kinase" evidence="2">
    <location>
        <begin position="18"/>
        <end position="241"/>
    </location>
</feature>
<dbReference type="Gene3D" id="1.10.510.10">
    <property type="entry name" value="Transferase(Phosphotransferase) domain 1"/>
    <property type="match status" value="1"/>
</dbReference>
<dbReference type="Pfam" id="PF00069">
    <property type="entry name" value="Pkinase"/>
    <property type="match status" value="1"/>
</dbReference>
<dbReference type="GO" id="GO:0004674">
    <property type="term" value="F:protein serine/threonine kinase activity"/>
    <property type="evidence" value="ECO:0007669"/>
    <property type="project" value="TreeGrafter"/>
</dbReference>
<dbReference type="PANTHER" id="PTHR44167:SF24">
    <property type="entry name" value="SERINE_THREONINE-PROTEIN KINASE CHK2"/>
    <property type="match status" value="1"/>
</dbReference>
<dbReference type="GO" id="GO:0005524">
    <property type="term" value="F:ATP binding"/>
    <property type="evidence" value="ECO:0007669"/>
    <property type="project" value="UniProtKB-UniRule"/>
</dbReference>
<proteinExistence type="predicted"/>
<reference evidence="4" key="1">
    <citation type="submission" date="2022-11" db="UniProtKB">
        <authorList>
            <consortium name="WormBaseParasite"/>
        </authorList>
    </citation>
    <scope>IDENTIFICATION</scope>
</reference>
<keyword evidence="1" id="KW-0547">Nucleotide-binding</keyword>
<dbReference type="Proteomes" id="UP000887572">
    <property type="component" value="Unplaced"/>
</dbReference>
<dbReference type="WBParaSite" id="Gr19_v10_g15127.t1">
    <property type="protein sequence ID" value="Gr19_v10_g15127.t1"/>
    <property type="gene ID" value="Gr19_v10_g15127"/>
</dbReference>
<dbReference type="PROSITE" id="PS00107">
    <property type="entry name" value="PROTEIN_KINASE_ATP"/>
    <property type="match status" value="1"/>
</dbReference>
<dbReference type="AlphaFoldDB" id="A0A914HBP4"/>
<dbReference type="GO" id="GO:0005737">
    <property type="term" value="C:cytoplasm"/>
    <property type="evidence" value="ECO:0007669"/>
    <property type="project" value="TreeGrafter"/>
</dbReference>
<dbReference type="InterPro" id="IPR011009">
    <property type="entry name" value="Kinase-like_dom_sf"/>
</dbReference>
<dbReference type="PANTHER" id="PTHR44167">
    <property type="entry name" value="OVARIAN-SPECIFIC SERINE/THREONINE-PROTEIN KINASE LOK-RELATED"/>
    <property type="match status" value="1"/>
</dbReference>
<sequence>MGSCGAENIIGKCYNDKYVVLKKIGVGSFGQVYLCKNKYARSQLYAVKILPMPKDGRQHHSVDPMAEIEIHRRLSEKNGRLFVKVLDDFELDDAVVIVMEYCEEGSLEHFVIRDRGAPMEILLATDVLLQLVDALKLMHASGIMHRDLSAGNVLVKEVSRGQNGDVKRLHVKVTDFGLSKRDVQGQLRTMLGTPAFMAPEVRAGKYTMAADVFSLGAIFYLLLTRKLLPSVATTDQQQQQI</sequence>
<dbReference type="GO" id="GO:0005634">
    <property type="term" value="C:nucleus"/>
    <property type="evidence" value="ECO:0007669"/>
    <property type="project" value="TreeGrafter"/>
</dbReference>
<keyword evidence="3" id="KW-1185">Reference proteome</keyword>
<organism evidence="3 4">
    <name type="scientific">Globodera rostochiensis</name>
    <name type="common">Golden nematode worm</name>
    <name type="synonym">Heterodera rostochiensis</name>
    <dbReference type="NCBI Taxonomy" id="31243"/>
    <lineage>
        <taxon>Eukaryota</taxon>
        <taxon>Metazoa</taxon>
        <taxon>Ecdysozoa</taxon>
        <taxon>Nematoda</taxon>
        <taxon>Chromadorea</taxon>
        <taxon>Rhabditida</taxon>
        <taxon>Tylenchina</taxon>
        <taxon>Tylenchomorpha</taxon>
        <taxon>Tylenchoidea</taxon>
        <taxon>Heteroderidae</taxon>
        <taxon>Heteroderinae</taxon>
        <taxon>Globodera</taxon>
    </lineage>
</organism>
<keyword evidence="1" id="KW-0067">ATP-binding</keyword>
<dbReference type="GO" id="GO:0044773">
    <property type="term" value="P:mitotic DNA damage checkpoint signaling"/>
    <property type="evidence" value="ECO:0007669"/>
    <property type="project" value="TreeGrafter"/>
</dbReference>
<feature type="binding site" evidence="1">
    <location>
        <position position="48"/>
    </location>
    <ligand>
        <name>ATP</name>
        <dbReference type="ChEBI" id="CHEBI:30616"/>
    </ligand>
</feature>
<dbReference type="InterPro" id="IPR017441">
    <property type="entry name" value="Protein_kinase_ATP_BS"/>
</dbReference>
<dbReference type="PROSITE" id="PS50011">
    <property type="entry name" value="PROTEIN_KINASE_DOM"/>
    <property type="match status" value="1"/>
</dbReference>
<dbReference type="InterPro" id="IPR008266">
    <property type="entry name" value="Tyr_kinase_AS"/>
</dbReference>
<accession>A0A914HBP4</accession>
<evidence type="ECO:0000256" key="1">
    <source>
        <dbReference type="PROSITE-ProRule" id="PRU10141"/>
    </source>
</evidence>
<dbReference type="SUPFAM" id="SSF56112">
    <property type="entry name" value="Protein kinase-like (PK-like)"/>
    <property type="match status" value="1"/>
</dbReference>
<evidence type="ECO:0000313" key="3">
    <source>
        <dbReference type="Proteomes" id="UP000887572"/>
    </source>
</evidence>
<name>A0A914HBP4_GLORO</name>